<dbReference type="Pfam" id="PF00072">
    <property type="entry name" value="Response_reg"/>
    <property type="match status" value="1"/>
</dbReference>
<dbReference type="InterPro" id="IPR001789">
    <property type="entry name" value="Sig_transdc_resp-reg_receiver"/>
</dbReference>
<accession>A0ABY8CCI3</accession>
<dbReference type="PROSITE" id="PS50110">
    <property type="entry name" value="RESPONSE_REGULATORY"/>
    <property type="match status" value="1"/>
</dbReference>
<evidence type="ECO:0000256" key="1">
    <source>
        <dbReference type="ARBA" id="ARBA00022553"/>
    </source>
</evidence>
<dbReference type="InterPro" id="IPR050595">
    <property type="entry name" value="Bact_response_regulator"/>
</dbReference>
<dbReference type="SMART" id="SM00448">
    <property type="entry name" value="REC"/>
    <property type="match status" value="1"/>
</dbReference>
<dbReference type="Gene3D" id="3.40.50.2300">
    <property type="match status" value="1"/>
</dbReference>
<keyword evidence="1 2" id="KW-0597">Phosphoprotein</keyword>
<evidence type="ECO:0000259" key="3">
    <source>
        <dbReference type="PROSITE" id="PS50110"/>
    </source>
</evidence>
<protein>
    <submittedName>
        <fullName evidence="4">Response regulator</fullName>
    </submittedName>
</protein>
<dbReference type="SUPFAM" id="SSF52172">
    <property type="entry name" value="CheY-like"/>
    <property type="match status" value="1"/>
</dbReference>
<name>A0ABY8CCI3_9GAMM</name>
<dbReference type="PANTHER" id="PTHR44591:SF3">
    <property type="entry name" value="RESPONSE REGULATORY DOMAIN-CONTAINING PROTEIN"/>
    <property type="match status" value="1"/>
</dbReference>
<organism evidence="4 5">
    <name type="scientific">Thiomicrorhabdus lithotrophica</name>
    <dbReference type="NCBI Taxonomy" id="2949997"/>
    <lineage>
        <taxon>Bacteria</taxon>
        <taxon>Pseudomonadati</taxon>
        <taxon>Pseudomonadota</taxon>
        <taxon>Gammaproteobacteria</taxon>
        <taxon>Thiotrichales</taxon>
        <taxon>Piscirickettsiaceae</taxon>
        <taxon>Thiomicrorhabdus</taxon>
    </lineage>
</organism>
<evidence type="ECO:0000256" key="2">
    <source>
        <dbReference type="PROSITE-ProRule" id="PRU00169"/>
    </source>
</evidence>
<feature type="modified residue" description="4-aspartylphosphate" evidence="2">
    <location>
        <position position="54"/>
    </location>
</feature>
<keyword evidence="5" id="KW-1185">Reference proteome</keyword>
<dbReference type="InterPro" id="IPR011006">
    <property type="entry name" value="CheY-like_superfamily"/>
</dbReference>
<dbReference type="PANTHER" id="PTHR44591">
    <property type="entry name" value="STRESS RESPONSE REGULATOR PROTEIN 1"/>
    <property type="match status" value="1"/>
</dbReference>
<dbReference type="Proteomes" id="UP001222275">
    <property type="component" value="Chromosome"/>
</dbReference>
<evidence type="ECO:0000313" key="5">
    <source>
        <dbReference type="Proteomes" id="UP001222275"/>
    </source>
</evidence>
<dbReference type="EMBL" id="CP102381">
    <property type="protein sequence ID" value="WEJ61833.1"/>
    <property type="molecule type" value="Genomic_DNA"/>
</dbReference>
<sequence>MSIKKILIVDDQEMIRKLVKMTLAAEDFEVLEAKNGVEALAIAQKKIPDVIILDVMMPGELNGIDVCKQLRRIPVTKEATILMLSAKTQTVDKEEGIYAGATDYLVKPFSPAHLLGKIREHLG</sequence>
<evidence type="ECO:0000313" key="4">
    <source>
        <dbReference type="EMBL" id="WEJ61833.1"/>
    </source>
</evidence>
<feature type="domain" description="Response regulatory" evidence="3">
    <location>
        <begin position="5"/>
        <end position="122"/>
    </location>
</feature>
<gene>
    <name evidence="4" type="ORF">NR989_07370</name>
</gene>
<reference evidence="4 5" key="1">
    <citation type="submission" date="2022-06" db="EMBL/GenBank/DDBJ databases">
        <title>Thiomicrohabdus sp. nov, an obligately chemolithoautotrophic, sulfur-oxidizing bacterium isolated from beach of Guanyin Mountain. Amoy.</title>
        <authorList>
            <person name="Zhu H."/>
        </authorList>
    </citation>
    <scope>NUCLEOTIDE SEQUENCE [LARGE SCALE GENOMIC DNA]</scope>
    <source>
        <strain evidence="4 5">XGS-01</strain>
    </source>
</reference>
<proteinExistence type="predicted"/>
<dbReference type="RefSeq" id="WP_275594092.1">
    <property type="nucleotide sequence ID" value="NZ_CP102381.1"/>
</dbReference>